<dbReference type="AlphaFoldDB" id="A0A1H3ZS47"/>
<protein>
    <recommendedName>
        <fullName evidence="3">Lipocalin-like domain-containing protein</fullName>
    </recommendedName>
</protein>
<dbReference type="EMBL" id="FNQY01000012">
    <property type="protein sequence ID" value="SEA26435.1"/>
    <property type="molecule type" value="Genomic_DNA"/>
</dbReference>
<name>A0A1H3ZS47_9BACT</name>
<organism evidence="1 2">
    <name type="scientific">Arachidicoccus rhizosphaerae</name>
    <dbReference type="NCBI Taxonomy" id="551991"/>
    <lineage>
        <taxon>Bacteria</taxon>
        <taxon>Pseudomonadati</taxon>
        <taxon>Bacteroidota</taxon>
        <taxon>Chitinophagia</taxon>
        <taxon>Chitinophagales</taxon>
        <taxon>Chitinophagaceae</taxon>
        <taxon>Arachidicoccus</taxon>
    </lineage>
</organism>
<evidence type="ECO:0000313" key="1">
    <source>
        <dbReference type="EMBL" id="SEA26435.1"/>
    </source>
</evidence>
<evidence type="ECO:0000313" key="2">
    <source>
        <dbReference type="Proteomes" id="UP000199041"/>
    </source>
</evidence>
<sequence>MNSLKTFPFIVCVFLSICLGCTKTTESSVPPKELRGEWHLIGYIRQDRDTTLLDINKTCDCLVLLISDSRENNYAARVGTTYYFMQQKAKFKNHRIIMPEFASDLPYFGPELDNYVTGVMYPDEWVVTGNNLKLSSKRLSDTLFFKLNK</sequence>
<dbReference type="Proteomes" id="UP000199041">
    <property type="component" value="Unassembled WGS sequence"/>
</dbReference>
<reference evidence="1 2" key="1">
    <citation type="submission" date="2016-10" db="EMBL/GenBank/DDBJ databases">
        <authorList>
            <person name="de Groot N.N."/>
        </authorList>
    </citation>
    <scope>NUCLEOTIDE SEQUENCE [LARGE SCALE GENOMIC DNA]</scope>
    <source>
        <strain evidence="1 2">Vu-144</strain>
    </source>
</reference>
<accession>A0A1H3ZS47</accession>
<dbReference type="RefSeq" id="WP_091398173.1">
    <property type="nucleotide sequence ID" value="NZ_FNQY01000012.1"/>
</dbReference>
<gene>
    <name evidence="1" type="ORF">SAMN05192529_1123</name>
</gene>
<evidence type="ECO:0008006" key="3">
    <source>
        <dbReference type="Google" id="ProtNLM"/>
    </source>
</evidence>
<proteinExistence type="predicted"/>
<keyword evidence="2" id="KW-1185">Reference proteome</keyword>